<gene>
    <name evidence="1" type="ORF">B0H67DRAFT_263750</name>
</gene>
<accession>A0AA40A7E7</accession>
<evidence type="ECO:0000313" key="2">
    <source>
        <dbReference type="Proteomes" id="UP001172102"/>
    </source>
</evidence>
<reference evidence="1" key="1">
    <citation type="submission" date="2023-06" db="EMBL/GenBank/DDBJ databases">
        <title>Genome-scale phylogeny and comparative genomics of the fungal order Sordariales.</title>
        <authorList>
            <consortium name="Lawrence Berkeley National Laboratory"/>
            <person name="Hensen N."/>
            <person name="Bonometti L."/>
            <person name="Westerberg I."/>
            <person name="Brannstrom I.O."/>
            <person name="Guillou S."/>
            <person name="Cros-Aarteil S."/>
            <person name="Calhoun S."/>
            <person name="Haridas S."/>
            <person name="Kuo A."/>
            <person name="Mondo S."/>
            <person name="Pangilinan J."/>
            <person name="Riley R."/>
            <person name="Labutti K."/>
            <person name="Andreopoulos B."/>
            <person name="Lipzen A."/>
            <person name="Chen C."/>
            <person name="Yanf M."/>
            <person name="Daum C."/>
            <person name="Ng V."/>
            <person name="Clum A."/>
            <person name="Steindorff A."/>
            <person name="Ohm R."/>
            <person name="Martin F."/>
            <person name="Silar P."/>
            <person name="Natvig D."/>
            <person name="Lalanne C."/>
            <person name="Gautier V."/>
            <person name="Ament-Velasquez S.L."/>
            <person name="Kruys A."/>
            <person name="Hutchinson M.I."/>
            <person name="Powell A.J."/>
            <person name="Barry K."/>
            <person name="Miller A.N."/>
            <person name="Grigoriev I.V."/>
            <person name="Debuchy R."/>
            <person name="Gladieux P."/>
            <person name="Thoren M.H."/>
            <person name="Johannesson H."/>
        </authorList>
    </citation>
    <scope>NUCLEOTIDE SEQUENCE</scope>
    <source>
        <strain evidence="1">SMH4607-1</strain>
    </source>
</reference>
<dbReference type="PANTHER" id="PTHR42037">
    <property type="match status" value="1"/>
</dbReference>
<dbReference type="AlphaFoldDB" id="A0AA40A7E7"/>
<sequence length="299" mass="34544">MIPQTEQTGQKSIAFARSVRKLINAIQEYRDSPVKDLIVKCAAADKEHNVECWSEFQHAAGRLVAYQYVAETLISAHHIWADTDLFRNFDVDFLPSSSGHPWPFQKKSAETAEEIIGRVTGQTQLISRCREHASKLQLFDLDGIIQKEWGSKFSPHVHAEVLLLDWLQNTEGGIQRHRFFNNWRYIGTSKPLCRLCHYYFGIVAPSVGVRPTHNNIYYQWRIPDVYMAPDQQGQATRDKRWFDVMNQMKFQVCEEVMRLLEEKDGYKKPHDSNTTTDRIGTTGEGLPDMFARLGLLGRR</sequence>
<dbReference type="Proteomes" id="UP001172102">
    <property type="component" value="Unassembled WGS sequence"/>
</dbReference>
<evidence type="ECO:0000313" key="1">
    <source>
        <dbReference type="EMBL" id="KAK0710693.1"/>
    </source>
</evidence>
<dbReference type="InterPro" id="IPR027796">
    <property type="entry name" value="OTT_1508_deam-like"/>
</dbReference>
<comment type="caution">
    <text evidence="1">The sequence shown here is derived from an EMBL/GenBank/DDBJ whole genome shotgun (WGS) entry which is preliminary data.</text>
</comment>
<proteinExistence type="predicted"/>
<protein>
    <submittedName>
        <fullName evidence="1">Uncharacterized protein</fullName>
    </submittedName>
</protein>
<dbReference type="EMBL" id="JAUKUA010000005">
    <property type="protein sequence ID" value="KAK0710693.1"/>
    <property type="molecule type" value="Genomic_DNA"/>
</dbReference>
<name>A0AA40A7E7_9PEZI</name>
<dbReference type="PANTHER" id="PTHR42037:SF1">
    <property type="match status" value="1"/>
</dbReference>
<keyword evidence="2" id="KW-1185">Reference proteome</keyword>
<dbReference type="Pfam" id="PF14441">
    <property type="entry name" value="OTT_1508_deam"/>
    <property type="match status" value="1"/>
</dbReference>
<organism evidence="1 2">
    <name type="scientific">Lasiosphaeris hirsuta</name>
    <dbReference type="NCBI Taxonomy" id="260670"/>
    <lineage>
        <taxon>Eukaryota</taxon>
        <taxon>Fungi</taxon>
        <taxon>Dikarya</taxon>
        <taxon>Ascomycota</taxon>
        <taxon>Pezizomycotina</taxon>
        <taxon>Sordariomycetes</taxon>
        <taxon>Sordariomycetidae</taxon>
        <taxon>Sordariales</taxon>
        <taxon>Lasiosphaeriaceae</taxon>
        <taxon>Lasiosphaeris</taxon>
    </lineage>
</organism>